<dbReference type="Proteomes" id="UP000801428">
    <property type="component" value="Unassembled WGS sequence"/>
</dbReference>
<dbReference type="AlphaFoldDB" id="A0A9P4T9T0"/>
<name>A0A9P4T9T0_CURKU</name>
<reference evidence="1" key="1">
    <citation type="submission" date="2019-04" db="EMBL/GenBank/DDBJ databases">
        <title>Sequencing of skin fungus with MAO and IRED activity.</title>
        <authorList>
            <person name="Marsaioli A.J."/>
            <person name="Bonatto J.M.C."/>
            <person name="Reis Junior O."/>
        </authorList>
    </citation>
    <scope>NUCLEOTIDE SEQUENCE</scope>
    <source>
        <strain evidence="1">30M1</strain>
    </source>
</reference>
<keyword evidence="2" id="KW-1185">Reference proteome</keyword>
<protein>
    <submittedName>
        <fullName evidence="1">Uncharacterized protein</fullName>
    </submittedName>
</protein>
<evidence type="ECO:0000313" key="2">
    <source>
        <dbReference type="Proteomes" id="UP000801428"/>
    </source>
</evidence>
<evidence type="ECO:0000313" key="1">
    <source>
        <dbReference type="EMBL" id="KAF2999485.1"/>
    </source>
</evidence>
<accession>A0A9P4T9T0</accession>
<dbReference type="CDD" id="cd18186">
    <property type="entry name" value="BTB_POZ_ZBTB_KLHL-like"/>
    <property type="match status" value="1"/>
</dbReference>
<dbReference type="EMBL" id="SWKU01000017">
    <property type="protein sequence ID" value="KAF2999485.1"/>
    <property type="molecule type" value="Genomic_DNA"/>
</dbReference>
<comment type="caution">
    <text evidence="1">The sequence shown here is derived from an EMBL/GenBank/DDBJ whole genome shotgun (WGS) entry which is preliminary data.</text>
</comment>
<sequence>MASNNGLSRNFGQDDLITIIVQESDNPFATARDNATAAANNSATETTAPCQLRVATWRNANEYFKNALTGNWEEAQTKTVTLTDISRVTFRDLRPLALHAGTSKGRP</sequence>
<proteinExistence type="predicted"/>
<organism evidence="1 2">
    <name type="scientific">Curvularia kusanoi</name>
    <name type="common">Cochliobolus kusanoi</name>
    <dbReference type="NCBI Taxonomy" id="90978"/>
    <lineage>
        <taxon>Eukaryota</taxon>
        <taxon>Fungi</taxon>
        <taxon>Dikarya</taxon>
        <taxon>Ascomycota</taxon>
        <taxon>Pezizomycotina</taxon>
        <taxon>Dothideomycetes</taxon>
        <taxon>Pleosporomycetidae</taxon>
        <taxon>Pleosporales</taxon>
        <taxon>Pleosporineae</taxon>
        <taxon>Pleosporaceae</taxon>
        <taxon>Curvularia</taxon>
    </lineage>
</organism>
<gene>
    <name evidence="1" type="ORF">E8E13_008649</name>
</gene>